<feature type="chain" id="PRO_5012488643" description="DUF3828 domain-containing protein" evidence="1">
    <location>
        <begin position="24"/>
        <end position="204"/>
    </location>
</feature>
<reference evidence="2 3" key="1">
    <citation type="journal article" date="2010" name="Int. J. Syst. Evol. Microbiol.">
        <title>Reclassification of Herbaspirillum putei as a later heterotypic synonym of Herbaspirillum huttiense, with the description of H. huttiense subsp. huttiense subsp. nov. and H. huttiense subsp. putei subsp. nov., comb. nov., and description of Herbaspirillum aquaticum sp. nov.</title>
        <authorList>
            <person name="Dobritsa A.P."/>
            <person name="Reddy M.C."/>
            <person name="Samadpour M."/>
        </authorList>
    </citation>
    <scope>NUCLEOTIDE SEQUENCE [LARGE SCALE GENOMIC DNA]</scope>
    <source>
        <strain evidence="2 3">IEH 4430</strain>
    </source>
</reference>
<evidence type="ECO:0000256" key="1">
    <source>
        <dbReference type="SAM" id="SignalP"/>
    </source>
</evidence>
<dbReference type="RefSeq" id="WP_088756308.1">
    <property type="nucleotide sequence ID" value="NZ_NJGV01000019.1"/>
</dbReference>
<keyword evidence="3" id="KW-1185">Reference proteome</keyword>
<evidence type="ECO:0000313" key="2">
    <source>
        <dbReference type="EMBL" id="OWY33237.1"/>
    </source>
</evidence>
<name>A0A225SQC2_9BURK</name>
<organism evidence="2 3">
    <name type="scientific">Herbaspirillum aquaticum</name>
    <dbReference type="NCBI Taxonomy" id="568783"/>
    <lineage>
        <taxon>Bacteria</taxon>
        <taxon>Pseudomonadati</taxon>
        <taxon>Pseudomonadota</taxon>
        <taxon>Betaproteobacteria</taxon>
        <taxon>Burkholderiales</taxon>
        <taxon>Oxalobacteraceae</taxon>
        <taxon>Herbaspirillum</taxon>
    </lineage>
</organism>
<dbReference type="AlphaFoldDB" id="A0A225SQC2"/>
<evidence type="ECO:0008006" key="4">
    <source>
        <dbReference type="Google" id="ProtNLM"/>
    </source>
</evidence>
<accession>A0A225SQC2</accession>
<proteinExistence type="predicted"/>
<keyword evidence="1" id="KW-0732">Signal</keyword>
<sequence length="204" mass="21883">MKRIGKTLIVAASLLLAACSANEEGKAKELVTEFYQTHASNRPSGALTLKELITFRRFLSVPLFDLLKDVSVAQEARAAQSAAELAADPDADPLSPLVQGDLFTGNPNGASTFRVLQCEAQEREASCSVELIYSDAKLQSPAKWTDKILMTRDARGWIIDNIQYAGGNAPMRSGTLQDAMRTLLKRDAAPMVPLAPAAPAAPAK</sequence>
<comment type="caution">
    <text evidence="2">The sequence shown here is derived from an EMBL/GenBank/DDBJ whole genome shotgun (WGS) entry which is preliminary data.</text>
</comment>
<gene>
    <name evidence="2" type="ORF">CEJ45_17450</name>
</gene>
<dbReference type="PROSITE" id="PS51257">
    <property type="entry name" value="PROKAR_LIPOPROTEIN"/>
    <property type="match status" value="1"/>
</dbReference>
<dbReference type="EMBL" id="NJGV01000019">
    <property type="protein sequence ID" value="OWY33237.1"/>
    <property type="molecule type" value="Genomic_DNA"/>
</dbReference>
<feature type="signal peptide" evidence="1">
    <location>
        <begin position="1"/>
        <end position="23"/>
    </location>
</feature>
<protein>
    <recommendedName>
        <fullName evidence="4">DUF3828 domain-containing protein</fullName>
    </recommendedName>
</protein>
<evidence type="ECO:0000313" key="3">
    <source>
        <dbReference type="Proteomes" id="UP000214747"/>
    </source>
</evidence>
<dbReference type="Proteomes" id="UP000214747">
    <property type="component" value="Unassembled WGS sequence"/>
</dbReference>